<evidence type="ECO:0000313" key="6">
    <source>
        <dbReference type="Proteomes" id="UP000264313"/>
    </source>
</evidence>
<evidence type="ECO:0000259" key="4">
    <source>
        <dbReference type="SMART" id="SM00822"/>
    </source>
</evidence>
<proteinExistence type="inferred from homology"/>
<dbReference type="GO" id="GO:0016020">
    <property type="term" value="C:membrane"/>
    <property type="evidence" value="ECO:0007669"/>
    <property type="project" value="TreeGrafter"/>
</dbReference>
<sequence>MQLKNKCILLTGATGGIGKQLALQLARKGAKLILVGRDSNKLETLAQQIHNKGGNAATLVADFATAGAPQQIALQATQQFGNIDILINNAGILDFIQFEDQSPERITQMIETNVTAPIQLAHALLPQFKANNQGQFVMIGSILGSLGFPHYATYCATKFAIHGFSQALRRELVDTNIGVTYIAPRGVNTSMNDAATLAMLAKTGGNVDEPEKVAAIIVKAIEHQQQEVFIGQPESFFAWLNGFMPRVVNLGLKKQARVAKEFVAKK</sequence>
<dbReference type="InterPro" id="IPR002347">
    <property type="entry name" value="SDR_fam"/>
</dbReference>
<name>A0A351RAV8_9PROT</name>
<keyword evidence="2" id="KW-0560">Oxidoreductase</keyword>
<dbReference type="STRING" id="1132855.GCA_000384255_00185"/>
<dbReference type="SUPFAM" id="SSF51735">
    <property type="entry name" value="NAD(P)-binding Rossmann-fold domains"/>
    <property type="match status" value="1"/>
</dbReference>
<dbReference type="PRINTS" id="PR00080">
    <property type="entry name" value="SDRFAMILY"/>
</dbReference>
<evidence type="ECO:0000256" key="3">
    <source>
        <dbReference type="RuleBase" id="RU000363"/>
    </source>
</evidence>
<dbReference type="InterPro" id="IPR057326">
    <property type="entry name" value="KR_dom"/>
</dbReference>
<dbReference type="SMART" id="SM00822">
    <property type="entry name" value="PKS_KR"/>
    <property type="match status" value="1"/>
</dbReference>
<accession>A0A351RAV8</accession>
<dbReference type="Pfam" id="PF00106">
    <property type="entry name" value="adh_short"/>
    <property type="match status" value="1"/>
</dbReference>
<dbReference type="EMBL" id="DNAA01000152">
    <property type="protein sequence ID" value="HBA09179.1"/>
    <property type="molecule type" value="Genomic_DNA"/>
</dbReference>
<dbReference type="Gene3D" id="3.40.50.720">
    <property type="entry name" value="NAD(P)-binding Rossmann-like Domain"/>
    <property type="match status" value="1"/>
</dbReference>
<dbReference type="AlphaFoldDB" id="A0A351RAV8"/>
<organism evidence="5 6">
    <name type="scientific">Methylotenera mobilis</name>
    <dbReference type="NCBI Taxonomy" id="359408"/>
    <lineage>
        <taxon>Bacteria</taxon>
        <taxon>Pseudomonadati</taxon>
        <taxon>Pseudomonadota</taxon>
        <taxon>Betaproteobacteria</taxon>
        <taxon>Nitrosomonadales</taxon>
        <taxon>Methylophilaceae</taxon>
        <taxon>Methylotenera</taxon>
    </lineage>
</organism>
<gene>
    <name evidence="5" type="ORF">DCW48_06205</name>
</gene>
<protein>
    <submittedName>
        <fullName evidence="5">Short chain dehydrogenase</fullName>
    </submittedName>
</protein>
<dbReference type="PIRSF" id="PIRSF000126">
    <property type="entry name" value="11-beta-HSD1"/>
    <property type="match status" value="1"/>
</dbReference>
<feature type="domain" description="Ketoreductase" evidence="4">
    <location>
        <begin position="6"/>
        <end position="180"/>
    </location>
</feature>
<dbReference type="InterPro" id="IPR036291">
    <property type="entry name" value="NAD(P)-bd_dom_sf"/>
</dbReference>
<comment type="similarity">
    <text evidence="1 3">Belongs to the short-chain dehydrogenases/reductases (SDR) family.</text>
</comment>
<dbReference type="PANTHER" id="PTHR44196">
    <property type="entry name" value="DEHYDROGENASE/REDUCTASE SDR FAMILY MEMBER 7B"/>
    <property type="match status" value="1"/>
</dbReference>
<reference evidence="5 6" key="1">
    <citation type="journal article" date="2018" name="Nat. Biotechnol.">
        <title>A standardized bacterial taxonomy based on genome phylogeny substantially revises the tree of life.</title>
        <authorList>
            <person name="Parks D.H."/>
            <person name="Chuvochina M."/>
            <person name="Waite D.W."/>
            <person name="Rinke C."/>
            <person name="Skarshewski A."/>
            <person name="Chaumeil P.A."/>
            <person name="Hugenholtz P."/>
        </authorList>
    </citation>
    <scope>NUCLEOTIDE SEQUENCE [LARGE SCALE GENOMIC DNA]</scope>
    <source>
        <strain evidence="5">UBA9958</strain>
    </source>
</reference>
<comment type="caution">
    <text evidence="5">The sequence shown here is derived from an EMBL/GenBank/DDBJ whole genome shotgun (WGS) entry which is preliminary data.</text>
</comment>
<dbReference type="Proteomes" id="UP000264313">
    <property type="component" value="Unassembled WGS sequence"/>
</dbReference>
<dbReference type="PANTHER" id="PTHR44196:SF1">
    <property type="entry name" value="DEHYDROGENASE_REDUCTASE SDR FAMILY MEMBER 7B"/>
    <property type="match status" value="1"/>
</dbReference>
<evidence type="ECO:0000256" key="1">
    <source>
        <dbReference type="ARBA" id="ARBA00006484"/>
    </source>
</evidence>
<evidence type="ECO:0000313" key="5">
    <source>
        <dbReference type="EMBL" id="HBA09179.1"/>
    </source>
</evidence>
<dbReference type="GO" id="GO:0016491">
    <property type="term" value="F:oxidoreductase activity"/>
    <property type="evidence" value="ECO:0007669"/>
    <property type="project" value="UniProtKB-KW"/>
</dbReference>
<dbReference type="PRINTS" id="PR00081">
    <property type="entry name" value="GDHRDH"/>
</dbReference>
<dbReference type="PROSITE" id="PS00061">
    <property type="entry name" value="ADH_SHORT"/>
    <property type="match status" value="1"/>
</dbReference>
<dbReference type="NCBIfam" id="NF006565">
    <property type="entry name" value="PRK09072.1"/>
    <property type="match status" value="1"/>
</dbReference>
<dbReference type="InterPro" id="IPR020904">
    <property type="entry name" value="Sc_DH/Rdtase_CS"/>
</dbReference>
<evidence type="ECO:0000256" key="2">
    <source>
        <dbReference type="ARBA" id="ARBA00023002"/>
    </source>
</evidence>